<comment type="caution">
    <text evidence="2">The sequence shown here is derived from an EMBL/GenBank/DDBJ whole genome shotgun (WGS) entry which is preliminary data.</text>
</comment>
<dbReference type="GO" id="GO:0017000">
    <property type="term" value="P:antibiotic biosynthetic process"/>
    <property type="evidence" value="ECO:0007669"/>
    <property type="project" value="UniProtKB-ARBA"/>
</dbReference>
<dbReference type="PANTHER" id="PTHR48050:SF13">
    <property type="entry name" value="STEROL 3-BETA-GLUCOSYLTRANSFERASE UGT80A2"/>
    <property type="match status" value="1"/>
</dbReference>
<dbReference type="InterPro" id="IPR010610">
    <property type="entry name" value="EryCIII-like_C"/>
</dbReference>
<evidence type="ECO:0000313" key="2">
    <source>
        <dbReference type="EMBL" id="ONH25644.1"/>
    </source>
</evidence>
<dbReference type="Gene3D" id="3.40.50.2000">
    <property type="entry name" value="Glycogen Phosphorylase B"/>
    <property type="match status" value="2"/>
</dbReference>
<protein>
    <submittedName>
        <fullName evidence="2">Glycosyltransferase</fullName>
    </submittedName>
</protein>
<evidence type="ECO:0000313" key="3">
    <source>
        <dbReference type="Proteomes" id="UP000188929"/>
    </source>
</evidence>
<evidence type="ECO:0000259" key="1">
    <source>
        <dbReference type="Pfam" id="PF06722"/>
    </source>
</evidence>
<dbReference type="GO" id="GO:0008194">
    <property type="term" value="F:UDP-glycosyltransferase activity"/>
    <property type="evidence" value="ECO:0007669"/>
    <property type="project" value="InterPro"/>
</dbReference>
<dbReference type="SUPFAM" id="SSF53756">
    <property type="entry name" value="UDP-Glycosyltransferase/glycogen phosphorylase"/>
    <property type="match status" value="1"/>
</dbReference>
<dbReference type="STRING" id="1834516.BL253_26910"/>
<proteinExistence type="predicted"/>
<dbReference type="InterPro" id="IPR050426">
    <property type="entry name" value="Glycosyltransferase_28"/>
</dbReference>
<dbReference type="GO" id="GO:0016758">
    <property type="term" value="F:hexosyltransferase activity"/>
    <property type="evidence" value="ECO:0007669"/>
    <property type="project" value="UniProtKB-ARBA"/>
</dbReference>
<dbReference type="PANTHER" id="PTHR48050">
    <property type="entry name" value="STEROL 3-BETA-GLUCOSYLTRANSFERASE"/>
    <property type="match status" value="1"/>
</dbReference>
<keyword evidence="2" id="KW-0808">Transferase</keyword>
<dbReference type="InterPro" id="IPR002213">
    <property type="entry name" value="UDP_glucos_trans"/>
</dbReference>
<name>A0A1V2I4V6_9ACTN</name>
<sequence length="420" mass="43718">MARVLIHATTAPGHLFPLIPGLLELGRRGHDVQVRVGAELVGVAQDAGLDAVAVDPRIDAIPVATPAEEAGPNGLRRALGGLMARGPAERADLTAALEAFAPDVVLVDINAYGAAVAAEAAARAGGPRWATTLPSLLPLPGPGIPPYGLGLPPARGPLGRLRDRALWPVVVRQFGKAMLPPLNRMRHDAGLPSLASPFDHVLRADRLLVLTGDPLEYPRPELPASVRFVGAQQWDPPAETPEWLTAPGAPWVLVTTSTDYQGDERLAEVAVEALRGELVGVLVTLGGAYDTARLASGGNVRVERFVPHGPVLAHAAAVVCHGGMGITQKAIAAGVPVVAVPFGRDQPEVARRVAEAGAGVVLPAKRLTPDRLRAAVHAAIAAAPTARAAAERMRANGGPDRFADAVEELTARRPAHVQAR</sequence>
<dbReference type="OrthoDB" id="764352at2"/>
<reference evidence="3" key="1">
    <citation type="submission" date="2016-10" db="EMBL/GenBank/DDBJ databases">
        <title>Frankia sp. NRRL B-16386 Genome sequencing.</title>
        <authorList>
            <person name="Ghodhbane-Gtari F."/>
            <person name="Swanson E."/>
            <person name="Gueddou A."/>
            <person name="Hezbri K."/>
            <person name="Ktari K."/>
            <person name="Nouioui I."/>
            <person name="Morris K."/>
            <person name="Simpson S."/>
            <person name="Abebe-Akele F."/>
            <person name="Thomas K."/>
            <person name="Gtari M."/>
            <person name="Tisa L.S."/>
        </authorList>
    </citation>
    <scope>NUCLEOTIDE SEQUENCE [LARGE SCALE GENOMIC DNA]</scope>
    <source>
        <strain evidence="3">NRRL B-16386</strain>
    </source>
</reference>
<dbReference type="RefSeq" id="WP_076820176.1">
    <property type="nucleotide sequence ID" value="NZ_MOMC01000058.1"/>
</dbReference>
<dbReference type="EMBL" id="MOMC01000058">
    <property type="protein sequence ID" value="ONH25644.1"/>
    <property type="molecule type" value="Genomic_DNA"/>
</dbReference>
<feature type="domain" description="Erythromycin biosynthesis protein CIII-like C-terminal" evidence="1">
    <location>
        <begin position="297"/>
        <end position="396"/>
    </location>
</feature>
<gene>
    <name evidence="2" type="ORF">BL253_26910</name>
</gene>
<accession>A0A1V2I4V6</accession>
<dbReference type="CDD" id="cd03784">
    <property type="entry name" value="GT1_Gtf-like"/>
    <property type="match status" value="1"/>
</dbReference>
<keyword evidence="3" id="KW-1185">Reference proteome</keyword>
<dbReference type="AlphaFoldDB" id="A0A1V2I4V6"/>
<organism evidence="2 3">
    <name type="scientific">Pseudofrankia asymbiotica</name>
    <dbReference type="NCBI Taxonomy" id="1834516"/>
    <lineage>
        <taxon>Bacteria</taxon>
        <taxon>Bacillati</taxon>
        <taxon>Actinomycetota</taxon>
        <taxon>Actinomycetes</taxon>
        <taxon>Frankiales</taxon>
        <taxon>Frankiaceae</taxon>
        <taxon>Pseudofrankia</taxon>
    </lineage>
</organism>
<dbReference type="Pfam" id="PF06722">
    <property type="entry name" value="EryCIII-like_C"/>
    <property type="match status" value="1"/>
</dbReference>
<dbReference type="Proteomes" id="UP000188929">
    <property type="component" value="Unassembled WGS sequence"/>
</dbReference>